<evidence type="ECO:0000313" key="2">
    <source>
        <dbReference type="WBParaSite" id="Pan_g9764.t1"/>
    </source>
</evidence>
<organism evidence="1 2">
    <name type="scientific">Panagrellus redivivus</name>
    <name type="common">Microworm</name>
    <dbReference type="NCBI Taxonomy" id="6233"/>
    <lineage>
        <taxon>Eukaryota</taxon>
        <taxon>Metazoa</taxon>
        <taxon>Ecdysozoa</taxon>
        <taxon>Nematoda</taxon>
        <taxon>Chromadorea</taxon>
        <taxon>Rhabditida</taxon>
        <taxon>Tylenchina</taxon>
        <taxon>Panagrolaimomorpha</taxon>
        <taxon>Panagrolaimoidea</taxon>
        <taxon>Panagrolaimidae</taxon>
        <taxon>Panagrellus</taxon>
    </lineage>
</organism>
<evidence type="ECO:0000313" key="1">
    <source>
        <dbReference type="Proteomes" id="UP000492821"/>
    </source>
</evidence>
<dbReference type="Proteomes" id="UP000492821">
    <property type="component" value="Unassembled WGS sequence"/>
</dbReference>
<keyword evidence="1" id="KW-1185">Reference proteome</keyword>
<accession>A0A7E5A1Y5</accession>
<sequence>MTHDYNRHMNTASCCTLNVASHPRKENVRERCCCCFYSSASRFSRPDRPVTLSNLASDLPFHVDIEPINLTMNRAYLLAAFAELDRQDHWNKVYNELTTETEAQIQLMRPVSHFGNSPENHIKTERHFTLYYLQTMLIEFNFVTWLPISPTTSMPAI</sequence>
<dbReference type="AlphaFoldDB" id="A0A7E5A1Y5"/>
<reference evidence="1" key="1">
    <citation type="journal article" date="2013" name="Genetics">
        <title>The draft genome and transcriptome of Panagrellus redivivus are shaped by the harsh demands of a free-living lifestyle.</title>
        <authorList>
            <person name="Srinivasan J."/>
            <person name="Dillman A.R."/>
            <person name="Macchietto M.G."/>
            <person name="Heikkinen L."/>
            <person name="Lakso M."/>
            <person name="Fracchia K.M."/>
            <person name="Antoshechkin I."/>
            <person name="Mortazavi A."/>
            <person name="Wong G."/>
            <person name="Sternberg P.W."/>
        </authorList>
    </citation>
    <scope>NUCLEOTIDE SEQUENCE [LARGE SCALE GENOMIC DNA]</scope>
    <source>
        <strain evidence="1">MT8872</strain>
    </source>
</reference>
<proteinExistence type="predicted"/>
<reference evidence="2" key="2">
    <citation type="submission" date="2020-10" db="UniProtKB">
        <authorList>
            <consortium name="WormBaseParasite"/>
        </authorList>
    </citation>
    <scope>IDENTIFICATION</scope>
</reference>
<dbReference type="WBParaSite" id="Pan_g9764.t1">
    <property type="protein sequence ID" value="Pan_g9764.t1"/>
    <property type="gene ID" value="Pan_g9764"/>
</dbReference>
<protein>
    <submittedName>
        <fullName evidence="2">START domain-containing protein</fullName>
    </submittedName>
</protein>
<name>A0A7E5A1Y5_PANRE</name>